<dbReference type="InterPro" id="IPR000281">
    <property type="entry name" value="HTH_RpiR"/>
</dbReference>
<dbReference type="Gene3D" id="1.10.10.10">
    <property type="entry name" value="Winged helix-like DNA-binding domain superfamily/Winged helix DNA-binding domain"/>
    <property type="match status" value="1"/>
</dbReference>
<dbReference type="GO" id="GO:0097367">
    <property type="term" value="F:carbohydrate derivative binding"/>
    <property type="evidence" value="ECO:0007669"/>
    <property type="project" value="InterPro"/>
</dbReference>
<evidence type="ECO:0000313" key="6">
    <source>
        <dbReference type="EMBL" id="SJZ66750.1"/>
    </source>
</evidence>
<dbReference type="PROSITE" id="PS51071">
    <property type="entry name" value="HTH_RPIR"/>
    <property type="match status" value="1"/>
</dbReference>
<gene>
    <name evidence="6" type="ORF">SAMN02745174_01241</name>
</gene>
<evidence type="ECO:0000256" key="3">
    <source>
        <dbReference type="ARBA" id="ARBA00023163"/>
    </source>
</evidence>
<keyword evidence="3" id="KW-0804">Transcription</keyword>
<dbReference type="SUPFAM" id="SSF46689">
    <property type="entry name" value="Homeodomain-like"/>
    <property type="match status" value="1"/>
</dbReference>
<dbReference type="GO" id="GO:1901135">
    <property type="term" value="P:carbohydrate derivative metabolic process"/>
    <property type="evidence" value="ECO:0007669"/>
    <property type="project" value="InterPro"/>
</dbReference>
<dbReference type="AlphaFoldDB" id="A0A1T4MI34"/>
<dbReference type="InterPro" id="IPR036388">
    <property type="entry name" value="WH-like_DNA-bd_sf"/>
</dbReference>
<dbReference type="GO" id="GO:0003700">
    <property type="term" value="F:DNA-binding transcription factor activity"/>
    <property type="evidence" value="ECO:0007669"/>
    <property type="project" value="InterPro"/>
</dbReference>
<feature type="domain" description="SIS" evidence="5">
    <location>
        <begin position="127"/>
        <end position="267"/>
    </location>
</feature>
<evidence type="ECO:0000256" key="2">
    <source>
        <dbReference type="ARBA" id="ARBA00023125"/>
    </source>
</evidence>
<dbReference type="PROSITE" id="PS51464">
    <property type="entry name" value="SIS"/>
    <property type="match status" value="1"/>
</dbReference>
<dbReference type="InterPro" id="IPR047640">
    <property type="entry name" value="RpiR-like"/>
</dbReference>
<proteinExistence type="predicted"/>
<keyword evidence="2" id="KW-0238">DNA-binding</keyword>
<dbReference type="Pfam" id="PF01380">
    <property type="entry name" value="SIS"/>
    <property type="match status" value="1"/>
</dbReference>
<keyword evidence="1" id="KW-0805">Transcription regulation</keyword>
<dbReference type="GO" id="GO:0003677">
    <property type="term" value="F:DNA binding"/>
    <property type="evidence" value="ECO:0007669"/>
    <property type="project" value="UniProtKB-KW"/>
</dbReference>
<evidence type="ECO:0000259" key="4">
    <source>
        <dbReference type="PROSITE" id="PS51071"/>
    </source>
</evidence>
<evidence type="ECO:0000313" key="7">
    <source>
        <dbReference type="Proteomes" id="UP000191153"/>
    </source>
</evidence>
<accession>A0A1T4MI34</accession>
<dbReference type="InterPro" id="IPR009057">
    <property type="entry name" value="Homeodomain-like_sf"/>
</dbReference>
<dbReference type="SUPFAM" id="SSF53697">
    <property type="entry name" value="SIS domain"/>
    <property type="match status" value="1"/>
</dbReference>
<reference evidence="6 7" key="1">
    <citation type="submission" date="2017-02" db="EMBL/GenBank/DDBJ databases">
        <authorList>
            <person name="Peterson S.W."/>
        </authorList>
    </citation>
    <scope>NUCLEOTIDE SEQUENCE [LARGE SCALE GENOMIC DNA]</scope>
    <source>
        <strain evidence="6 7">ATCC 700028</strain>
    </source>
</reference>
<name>A0A1T4MI34_9FUSO</name>
<dbReference type="InterPro" id="IPR046348">
    <property type="entry name" value="SIS_dom_sf"/>
</dbReference>
<sequence>MGNVLLKIKEIRDKLTNKELKVADYIEKNLEEVKNLNTYEMGNRCDVSQASIVRFSKKLGYSGFPEFKIALSSDIGRQEMENSISIIHEEIKVDDSSEDTGKKVAYENIKAIEDTCKLINYKELEKAVELLDKAKRIFILGGGFSGIAGRDFQYKLLELGKMAIFESDPHIQYSNFSTIEKEDVVFVISQGGKSLDIFNILQEPKRRGVKIISLTKFSPNPVREIGDIKLSTVAEKNNFRSTALSSRIAQLTVIDMIYVKLIQRNKTLAEKYIGDALEMVKDMKMK</sequence>
<dbReference type="Proteomes" id="UP000191153">
    <property type="component" value="Unassembled WGS sequence"/>
</dbReference>
<protein>
    <submittedName>
        <fullName evidence="6">Transcriptional regulator, RpiR family</fullName>
    </submittedName>
</protein>
<dbReference type="Gene3D" id="3.40.50.10490">
    <property type="entry name" value="Glucose-6-phosphate isomerase like protein, domain 1"/>
    <property type="match status" value="1"/>
</dbReference>
<dbReference type="STRING" id="180163.SAMN02745174_01241"/>
<dbReference type="PANTHER" id="PTHR30514">
    <property type="entry name" value="GLUCOKINASE"/>
    <property type="match status" value="1"/>
</dbReference>
<dbReference type="PANTHER" id="PTHR30514:SF1">
    <property type="entry name" value="HTH-TYPE TRANSCRIPTIONAL REGULATOR HEXR-RELATED"/>
    <property type="match status" value="1"/>
</dbReference>
<dbReference type="CDD" id="cd05013">
    <property type="entry name" value="SIS_RpiR"/>
    <property type="match status" value="1"/>
</dbReference>
<evidence type="ECO:0000256" key="1">
    <source>
        <dbReference type="ARBA" id="ARBA00023015"/>
    </source>
</evidence>
<dbReference type="Pfam" id="PF01418">
    <property type="entry name" value="HTH_6"/>
    <property type="match status" value="1"/>
</dbReference>
<dbReference type="InterPro" id="IPR001347">
    <property type="entry name" value="SIS_dom"/>
</dbReference>
<dbReference type="OrthoDB" id="3684496at2"/>
<dbReference type="InterPro" id="IPR035472">
    <property type="entry name" value="RpiR-like_SIS"/>
</dbReference>
<dbReference type="RefSeq" id="WP_078693730.1">
    <property type="nucleotide sequence ID" value="NZ_FUWX01000008.1"/>
</dbReference>
<organism evidence="6 7">
    <name type="scientific">Cetobacterium ceti</name>
    <dbReference type="NCBI Taxonomy" id="180163"/>
    <lineage>
        <taxon>Bacteria</taxon>
        <taxon>Fusobacteriati</taxon>
        <taxon>Fusobacteriota</taxon>
        <taxon>Fusobacteriia</taxon>
        <taxon>Fusobacteriales</taxon>
        <taxon>Fusobacteriaceae</taxon>
        <taxon>Cetobacterium</taxon>
    </lineage>
</organism>
<feature type="domain" description="HTH rpiR-type" evidence="4">
    <location>
        <begin position="2"/>
        <end position="78"/>
    </location>
</feature>
<dbReference type="EMBL" id="FUWX01000008">
    <property type="protein sequence ID" value="SJZ66750.1"/>
    <property type="molecule type" value="Genomic_DNA"/>
</dbReference>
<evidence type="ECO:0000259" key="5">
    <source>
        <dbReference type="PROSITE" id="PS51464"/>
    </source>
</evidence>
<keyword evidence="7" id="KW-1185">Reference proteome</keyword>